<dbReference type="GO" id="GO:0016747">
    <property type="term" value="F:acyltransferase activity, transferring groups other than amino-acyl groups"/>
    <property type="evidence" value="ECO:0007669"/>
    <property type="project" value="InterPro"/>
</dbReference>
<dbReference type="InterPro" id="IPR053225">
    <property type="entry name" value="Acyl-CoA_N-acyltransferase"/>
</dbReference>
<comment type="caution">
    <text evidence="2">The sequence shown here is derived from an EMBL/GenBank/DDBJ whole genome shotgun (WGS) entry which is preliminary data.</text>
</comment>
<dbReference type="InterPro" id="IPR000182">
    <property type="entry name" value="GNAT_dom"/>
</dbReference>
<feature type="domain" description="N-acetyltransferase" evidence="1">
    <location>
        <begin position="65"/>
        <end position="193"/>
    </location>
</feature>
<sequence>MDILEEIPFEKWPYLQEKLLVNWPRNFAGYHALEKSRQHPELRDSFQFKVYCPYGDVDNGLPDATYLAQLKPTDIQRVGETWFGDYANSYTYFSNLVTFSYGLYSRSSDELLAWVFTNEQDLIRHLYCEKNHRKKGYGEYLLKYIINDQLRQGKDLCCFVSGSNEPSLRLFKKHGFQVVDDFHYATVKYAQEC</sequence>
<evidence type="ECO:0000313" key="2">
    <source>
        <dbReference type="EMBL" id="KOB68836.1"/>
    </source>
</evidence>
<protein>
    <submittedName>
        <fullName evidence="2">Glycine N-acyltransferase</fullName>
    </submittedName>
</protein>
<dbReference type="PANTHER" id="PTHR20958">
    <property type="entry name" value="GLYCINE N-ACYLTRANSFERASE-LIKE PROTEIN"/>
    <property type="match status" value="1"/>
</dbReference>
<organism evidence="2 3">
    <name type="scientific">Operophtera brumata</name>
    <name type="common">Winter moth</name>
    <name type="synonym">Phalaena brumata</name>
    <dbReference type="NCBI Taxonomy" id="104452"/>
    <lineage>
        <taxon>Eukaryota</taxon>
        <taxon>Metazoa</taxon>
        <taxon>Ecdysozoa</taxon>
        <taxon>Arthropoda</taxon>
        <taxon>Hexapoda</taxon>
        <taxon>Insecta</taxon>
        <taxon>Pterygota</taxon>
        <taxon>Neoptera</taxon>
        <taxon>Endopterygota</taxon>
        <taxon>Lepidoptera</taxon>
        <taxon>Glossata</taxon>
        <taxon>Ditrysia</taxon>
        <taxon>Geometroidea</taxon>
        <taxon>Geometridae</taxon>
        <taxon>Larentiinae</taxon>
        <taxon>Operophtera</taxon>
    </lineage>
</organism>
<gene>
    <name evidence="2" type="ORF">OBRU01_17739</name>
</gene>
<evidence type="ECO:0000259" key="1">
    <source>
        <dbReference type="PROSITE" id="PS51186"/>
    </source>
</evidence>
<keyword evidence="2" id="KW-0808">Transferase</keyword>
<dbReference type="PROSITE" id="PS51186">
    <property type="entry name" value="GNAT"/>
    <property type="match status" value="1"/>
</dbReference>
<dbReference type="InterPro" id="IPR013653">
    <property type="entry name" value="GCN5-like_dom"/>
</dbReference>
<reference evidence="2 3" key="1">
    <citation type="journal article" date="2015" name="Genome Biol. Evol.">
        <title>The genome of winter moth (Operophtera brumata) provides a genomic perspective on sexual dimorphism and phenology.</title>
        <authorList>
            <person name="Derks M.F."/>
            <person name="Smit S."/>
            <person name="Salis L."/>
            <person name="Schijlen E."/>
            <person name="Bossers A."/>
            <person name="Mateman C."/>
            <person name="Pijl A.S."/>
            <person name="de Ridder D."/>
            <person name="Groenen M.A."/>
            <person name="Visser M.E."/>
            <person name="Megens H.J."/>
        </authorList>
    </citation>
    <scope>NUCLEOTIDE SEQUENCE [LARGE SCALE GENOMIC DNA]</scope>
    <source>
        <strain evidence="2">WM2013NL</strain>
        <tissue evidence="2">Head and thorax</tissue>
    </source>
</reference>
<dbReference type="STRING" id="104452.A0A0L7L0J6"/>
<dbReference type="AlphaFoldDB" id="A0A0L7L0J6"/>
<dbReference type="EMBL" id="JTDY01003913">
    <property type="protein sequence ID" value="KOB68836.1"/>
    <property type="molecule type" value="Genomic_DNA"/>
</dbReference>
<dbReference type="PANTHER" id="PTHR20958:SF6">
    <property type="entry name" value="GLYCINE N-ACYLTRANSFERASE-LIKE PROTEIN"/>
    <property type="match status" value="1"/>
</dbReference>
<accession>A0A0L7L0J6</accession>
<keyword evidence="3" id="KW-1185">Reference proteome</keyword>
<dbReference type="InterPro" id="IPR016181">
    <property type="entry name" value="Acyl_CoA_acyltransferase"/>
</dbReference>
<keyword evidence="2" id="KW-0012">Acyltransferase</keyword>
<evidence type="ECO:0000313" key="3">
    <source>
        <dbReference type="Proteomes" id="UP000037510"/>
    </source>
</evidence>
<dbReference type="Proteomes" id="UP000037510">
    <property type="component" value="Unassembled WGS sequence"/>
</dbReference>
<dbReference type="Gene3D" id="3.40.630.30">
    <property type="match status" value="1"/>
</dbReference>
<proteinExistence type="predicted"/>
<name>A0A0L7L0J6_OPEBR</name>
<dbReference type="SUPFAM" id="SSF55729">
    <property type="entry name" value="Acyl-CoA N-acyltransferases (Nat)"/>
    <property type="match status" value="1"/>
</dbReference>
<dbReference type="Pfam" id="PF08445">
    <property type="entry name" value="FR47"/>
    <property type="match status" value="1"/>
</dbReference>